<dbReference type="InterPro" id="IPR036291">
    <property type="entry name" value="NAD(P)-bd_dom_sf"/>
</dbReference>
<evidence type="ECO:0000313" key="2">
    <source>
        <dbReference type="EMBL" id="RDB35884.1"/>
    </source>
</evidence>
<dbReference type="Gene3D" id="3.40.50.720">
    <property type="entry name" value="NAD(P)-binding Rossmann-like Domain"/>
    <property type="match status" value="1"/>
</dbReference>
<dbReference type="PANTHER" id="PTHR14097:SF7">
    <property type="entry name" value="OXIDOREDUCTASE HTATIP2"/>
    <property type="match status" value="1"/>
</dbReference>
<dbReference type="Proteomes" id="UP000253934">
    <property type="component" value="Unassembled WGS sequence"/>
</dbReference>
<protein>
    <submittedName>
        <fullName evidence="2">NAD-dependent epimerase/dehydratase family protein</fullName>
    </submittedName>
</protein>
<accession>A0A369KVZ3</accession>
<dbReference type="PANTHER" id="PTHR14097">
    <property type="entry name" value="OXIDOREDUCTASE HTATIP2"/>
    <property type="match status" value="1"/>
</dbReference>
<dbReference type="SUPFAM" id="SSF51735">
    <property type="entry name" value="NAD(P)-binding Rossmann-fold domains"/>
    <property type="match status" value="1"/>
</dbReference>
<dbReference type="Pfam" id="PF13460">
    <property type="entry name" value="NAD_binding_10"/>
    <property type="match status" value="1"/>
</dbReference>
<name>A0A369KVZ3_9BACT</name>
<dbReference type="AlphaFoldDB" id="A0A369KVZ3"/>
<dbReference type="InterPro" id="IPR016040">
    <property type="entry name" value="NAD(P)-bd_dom"/>
</dbReference>
<evidence type="ECO:0000313" key="3">
    <source>
        <dbReference type="Proteomes" id="UP000253934"/>
    </source>
</evidence>
<gene>
    <name evidence="2" type="ORF">DCC88_07895</name>
</gene>
<feature type="domain" description="NAD(P)-binding" evidence="1">
    <location>
        <begin position="8"/>
        <end position="156"/>
    </location>
</feature>
<evidence type="ECO:0000259" key="1">
    <source>
        <dbReference type="Pfam" id="PF13460"/>
    </source>
</evidence>
<organism evidence="2 3">
    <name type="scientific">Spirobacillus cienkowskii</name>
    <dbReference type="NCBI Taxonomy" id="495820"/>
    <lineage>
        <taxon>Bacteria</taxon>
        <taxon>Pseudomonadati</taxon>
        <taxon>Bdellovibrionota</taxon>
        <taxon>Oligoflexia</taxon>
        <taxon>Silvanigrellales</taxon>
        <taxon>Spirobacillus</taxon>
    </lineage>
</organism>
<comment type="caution">
    <text evidence="2">The sequence shown here is derived from an EMBL/GenBank/DDBJ whole genome shotgun (WGS) entry which is preliminary data.</text>
</comment>
<dbReference type="EMBL" id="QOVW01000072">
    <property type="protein sequence ID" value="RDB35884.1"/>
    <property type="molecule type" value="Genomic_DNA"/>
</dbReference>
<proteinExistence type="predicted"/>
<reference evidence="2" key="1">
    <citation type="submission" date="2018-04" db="EMBL/GenBank/DDBJ databases">
        <title>Draft genome sequence of the Candidatus Spirobacillus cienkowskii, a pathogen of freshwater Daphnia species, reconstructed from hemolymph metagenomic reads.</title>
        <authorList>
            <person name="Bresciani L."/>
            <person name="Lemos L.N."/>
            <person name="Wale N."/>
            <person name="Lin J.Y."/>
            <person name="Fernandes G.R."/>
            <person name="Duffy M.A."/>
            <person name="Rodrigues J.M."/>
        </authorList>
    </citation>
    <scope>NUCLEOTIDE SEQUENCE [LARGE SCALE GENOMIC DNA]</scope>
    <source>
        <strain evidence="2">Binning01</strain>
    </source>
</reference>
<sequence>MKNVVLVGASGLLGSHVLALLTKNPDLKITCLVRNQNLEKTTDNVNEVIFDFDNFNEYKKIGCEIPCDMFFCCIGTTLKKAKNFEAFIKVDKDYPIKFIENIKKNSPNTLFIFISSIGVSNPTGYYLTAKCEVEKSLTKSLLPYIIVRPSILLGKRKNIRIAETIGAFFLKKVDAITKKFNISDSFSFSKYAPIEANKLAEKMVHHALNFDKASPGIILEGDSLTL</sequence>
<keyword evidence="3" id="KW-1185">Reference proteome</keyword>